<keyword evidence="7" id="KW-0547">Nucleotide-binding</keyword>
<sequence>MSQDKTLAIANTKIAYKLHESAQCIVYRGYWEAKEEPVVLKMLKNPYPSPERLAKFKREYEVTRSLSLPGAIAVYALESDRQRPVMILEDFGGDSLTRLNVAGKLELEAFLKLAIAIAEILGQIHRSHIIHKDINSSNIVWNPQTGVVKIIDFGISTVLSTENPTFRNPNVLEGTLAYISPEQTGRMNRAIDYRSDFYSLGVTFYELLTGELPFQSEDLMELVHCHIAKIPPSLGNREQGIGNSEKIPQVLSDIVMKLMAKNAEDRYQSSEGIVADLKQCLNRLETHKKIDFFVLAQQDFSERFTPPQKLYGREREIETLLAAFERVQSLVNSHQLSGNREQDISTSLSPHLPAPTAPTPSQSELILVTGYSGVGKSALVREIHKPITAKKGNFIAGKFDRYQRNIPYFAIAQAFNEFCDRVLTENEVTLTQWQEKIRVAVGSNGQVLIEVIPHLEWLIGKQPDVPVVGIQEAQNRFNVVFQNFLKAICQPEHPLVIFIDDLQWADGASLMWLKTALRDREIQNLLVIGAYRNNEVDGAHPLTLALESIEQNGGRLSKIELENLQGQDVNTLVADTLSCTPVDCQDLTHLIYQKTIGNSFFSIEFLKTLHTEKLLIFNHKKRKWQWDIDAIQEKSITNNVVELMATQIEKSPPETQKLLQLAACIGSPFDLQTLSIIAQIPNIPTHLRPALKSGLIVPLNEQYKLMEVVGEELDLTLAQFKFQHDRVQQAAYALIEKERKQSLHLKIGDLLLSNTSKEALEERIFRIVNQLNAGISSIENPEKRLQLARLNRIAGQKAKEANAYEPALNYLTLALKLLHDSSWKTHYPLTLSLYESAAEIAYLNGNFKLQYQLTAVVRQEARNILDRVKVDELEIQAYTAQNQLREAVKTALFLSKKLRVKFTKTPSKTDIVLELLKTKWILRGKTPAKLSRLPKMTDKIALAAMRIIPSMGSAAYVVVPELVPLIVFKLVQLSVKYGNAPQSPYGYAAYGFILCGVVGEIEQGFAFGKLAYQLLDQSERSDLRARTYFLVNCFVGHWKEHLRESLPQFLEGYQIGLETGDLEFAAWSIQTYSDSSYFAGMELAELEPQFVRYGETLIQLKQEAILDLHRIYWQAVLNLRAGDRAEPPHYLIGTAYDEREMLPQYRQQNQQSAIFHLHFNKLILSYLFGDYRAAKENGAIARRYLESVIGLFNVPLFHFYESLNNLALYTEKPSKILLSRVKANRKKLKKWAHHAPMNHQHRFDLVCAEWQRIKEKPHRAMDLYESAIKSARENGYLQDEALAWELAAQFYRDRGRDKIARTYLLEAHYLYHCWGAIAKVKHLEQQYPQVFVQTPTPRTSLNITSTQEQTQISAAFDLASILKATQTLSSEMVLETLLATILKLVLENAGAQTAYLVLHAQSRNEGEWVIAASGDITKPEFKTQQSISLETNPPLLSPAIVRYVLRTQQTLLLNNPAAEGDFTNDAYILQQRPQSILCLPLLNQSNLVGILYLENHLTTNAFTAEHLEILQLLSLQAAISLENAKLYAEVRENENRLNQVIEAIPVGIGILDAQGHPCYGNQKAIELLGKEVIQEVTAEEIAEVYQNYIAGTHELYPTENLPIFRALQGERTYVDDMEIHRDDDIIPIEAWGTPVFDRNGNVVYAIATFQEITERKQAQQFLSDYSRTLEREVAERTAALQESESKFRSIIENANDLIYVLNFDKQFTYVSPNVKEILGYEVEEMLGQPFSAFIYPEERSICTMVFQRFLDGESKVSGIEYRMKCKDGNYRWHVTNASILKDKFGNPFGCTGIARNISDRKHAEEQLSKSERFLNQAQRIACIGSWEFDLKTQKLTWSAEMFRIFGLDPSQSAPSLGEHPHLFHPDDWPIVQNALQQMQTMGITQQIEYRVIRPDGSLRYVEGRGEVIRNDRGEIVKLLGTALDISDRVQAEEALRESEQRFRNAFDTAAVGMCLLSPAGQFLQVNPSLCQMFGYSESELLTMNFQEITHPDDLETNLNYIRQLLAEEISCFHMEKRYFHKNRQLISVLLSVSLVRDSQEEPLYFIVQVQDITQRKHTEERLRQNEALLRATNEVLPLGLYVADNHTNQTLLVNEEFCRIWQLDELSTQIQAGALTNEQVMSACTEKIDVTAFVPTSTPQEFSDTSNTIEDEIPLLDGRILRRIYGLVRDENGVYGFLYLFEDITERKRAEAELQKAKESAEAANRAKSTFLASMSHELRTPLNAILGFSQLLATDPFLDGQQKGHLQIINRSGEHLLATINDILSMSKIEAGRVTLNEIECNLHELLDSIYEMLQLKARGKGLGLHLQATPDVPRYVRVDEGKLRQVLINLLGNSIKFTEQGSVTLRVSAHRGEETDEATVVLQFEVEDTGAGISPEEIEMLFEPFVQTRTGRSSKEGTGLGLPISREFIRLMGGEIAVSSILNRGTTFSFEIPVTPTKKIGYGRDRVTRKIVGISSTCPDYRILVVEDDLESRLLLVELLASVGFYVRTAEQGRKAVSLWQDWQPDLILMDLQMPVMDGYKAMEQIRARERKLQQQRSVPIIVLTANAFVEERDRVLGVGGNDFISKPFYREELLEKLASYLNLQYLYEEMGNEGDSMLALPQLTREDLQVMPDEWIEALHYAASAIDERGILKLIDAIPSTEATLKNALLELVDNFRLDTIVEIAQHEN</sequence>
<feature type="domain" description="PAC" evidence="20">
    <location>
        <begin position="1885"/>
        <end position="1937"/>
    </location>
</feature>
<dbReference type="GO" id="GO:0006355">
    <property type="term" value="P:regulation of DNA-templated transcription"/>
    <property type="evidence" value="ECO:0007669"/>
    <property type="project" value="InterPro"/>
</dbReference>
<comment type="catalytic activity">
    <reaction evidence="1">
        <text>ATP + protein L-histidine = ADP + protein N-phospho-L-histidine.</text>
        <dbReference type="EC" id="2.7.13.3"/>
    </reaction>
</comment>
<evidence type="ECO:0000256" key="15">
    <source>
        <dbReference type="SAM" id="MobiDB-lite"/>
    </source>
</evidence>
<dbReference type="InterPro" id="IPR053159">
    <property type="entry name" value="Hybrid_Histidine_Kinase"/>
</dbReference>
<feature type="domain" description="PAC" evidence="20">
    <location>
        <begin position="1607"/>
        <end position="1664"/>
    </location>
</feature>
<feature type="domain" description="Histidine kinase" evidence="17">
    <location>
        <begin position="2214"/>
        <end position="2438"/>
    </location>
</feature>
<evidence type="ECO:0000259" key="19">
    <source>
        <dbReference type="PROSITE" id="PS50112"/>
    </source>
</evidence>
<feature type="region of interest" description="Disordered" evidence="15">
    <location>
        <begin position="334"/>
        <end position="360"/>
    </location>
</feature>
<dbReference type="CDD" id="cd16922">
    <property type="entry name" value="HATPase_EvgS-ArcB-TorS-like"/>
    <property type="match status" value="1"/>
</dbReference>
<feature type="domain" description="Protein kinase" evidence="16">
    <location>
        <begin position="12"/>
        <end position="290"/>
    </location>
</feature>
<evidence type="ECO:0000259" key="20">
    <source>
        <dbReference type="PROSITE" id="PS50113"/>
    </source>
</evidence>
<dbReference type="PROSITE" id="PS50110">
    <property type="entry name" value="RESPONSE_REGULATORY"/>
    <property type="match status" value="1"/>
</dbReference>
<feature type="domain" description="PAC" evidence="20">
    <location>
        <begin position="1757"/>
        <end position="1809"/>
    </location>
</feature>
<evidence type="ECO:0000259" key="17">
    <source>
        <dbReference type="PROSITE" id="PS50109"/>
    </source>
</evidence>
<dbReference type="Pfam" id="PF00072">
    <property type="entry name" value="Response_reg"/>
    <property type="match status" value="1"/>
</dbReference>
<keyword evidence="12" id="KW-0131">Cell cycle</keyword>
<dbReference type="GO" id="GO:0005524">
    <property type="term" value="F:ATP binding"/>
    <property type="evidence" value="ECO:0007669"/>
    <property type="project" value="UniProtKB-KW"/>
</dbReference>
<evidence type="ECO:0000256" key="3">
    <source>
        <dbReference type="ARBA" id="ARBA00006402"/>
    </source>
</evidence>
<evidence type="ECO:0000313" key="22">
    <source>
        <dbReference type="Proteomes" id="UP000654482"/>
    </source>
</evidence>
<dbReference type="CDD" id="cd17546">
    <property type="entry name" value="REC_hyHK_CKI1_RcsC-like"/>
    <property type="match status" value="1"/>
</dbReference>
<dbReference type="EMBL" id="JADEWZ010000007">
    <property type="protein sequence ID" value="MBE9115517.1"/>
    <property type="molecule type" value="Genomic_DNA"/>
</dbReference>
<dbReference type="InterPro" id="IPR041664">
    <property type="entry name" value="AAA_16"/>
</dbReference>
<dbReference type="SUPFAM" id="SSF55874">
    <property type="entry name" value="ATPase domain of HSP90 chaperone/DNA topoisomerase II/histidine kinase"/>
    <property type="match status" value="1"/>
</dbReference>
<evidence type="ECO:0000256" key="11">
    <source>
        <dbReference type="ARBA" id="ARBA00023136"/>
    </source>
</evidence>
<dbReference type="InterPro" id="IPR036890">
    <property type="entry name" value="HATPase_C_sf"/>
</dbReference>
<dbReference type="InterPro" id="IPR000719">
    <property type="entry name" value="Prot_kinase_dom"/>
</dbReference>
<evidence type="ECO:0000256" key="7">
    <source>
        <dbReference type="ARBA" id="ARBA00022741"/>
    </source>
</evidence>
<evidence type="ECO:0000256" key="8">
    <source>
        <dbReference type="ARBA" id="ARBA00022777"/>
    </source>
</evidence>
<evidence type="ECO:0000259" key="16">
    <source>
        <dbReference type="PROSITE" id="PS50011"/>
    </source>
</evidence>
<comment type="subcellular location">
    <subcellularLocation>
        <location evidence="2">Membrane</location>
    </subcellularLocation>
</comment>
<dbReference type="Pfam" id="PF00512">
    <property type="entry name" value="HisKA"/>
    <property type="match status" value="1"/>
</dbReference>
<keyword evidence="5 14" id="KW-0597">Phosphoprotein</keyword>
<dbReference type="InterPro" id="IPR001789">
    <property type="entry name" value="Sig_transdc_resp-reg_receiver"/>
</dbReference>
<evidence type="ECO:0000256" key="10">
    <source>
        <dbReference type="ARBA" id="ARBA00023012"/>
    </source>
</evidence>
<dbReference type="Gene3D" id="3.40.50.2300">
    <property type="match status" value="1"/>
</dbReference>
<dbReference type="InterPro" id="IPR003594">
    <property type="entry name" value="HATPase_dom"/>
</dbReference>
<dbReference type="Pfam" id="PF08447">
    <property type="entry name" value="PAS_3"/>
    <property type="match status" value="2"/>
</dbReference>
<dbReference type="Pfam" id="PF13191">
    <property type="entry name" value="AAA_16"/>
    <property type="match status" value="1"/>
</dbReference>
<evidence type="ECO:0000259" key="18">
    <source>
        <dbReference type="PROSITE" id="PS50110"/>
    </source>
</evidence>
<dbReference type="Pfam" id="PF00989">
    <property type="entry name" value="PAS"/>
    <property type="match status" value="1"/>
</dbReference>
<dbReference type="PROSITE" id="PS50109">
    <property type="entry name" value="HIS_KIN"/>
    <property type="match status" value="1"/>
</dbReference>
<dbReference type="InterPro" id="IPR029016">
    <property type="entry name" value="GAF-like_dom_sf"/>
</dbReference>
<dbReference type="RefSeq" id="WP_194028612.1">
    <property type="nucleotide sequence ID" value="NZ_JADEWZ010000007.1"/>
</dbReference>
<dbReference type="GO" id="GO:0000155">
    <property type="term" value="F:phosphorelay sensor kinase activity"/>
    <property type="evidence" value="ECO:0007669"/>
    <property type="project" value="InterPro"/>
</dbReference>
<feature type="compositionally biased region" description="Polar residues" evidence="15">
    <location>
        <begin position="334"/>
        <end position="349"/>
    </location>
</feature>
<dbReference type="PANTHER" id="PTHR43642:SF1">
    <property type="entry name" value="HYBRID SIGNAL TRANSDUCTION HISTIDINE KINASE G"/>
    <property type="match status" value="1"/>
</dbReference>
<dbReference type="Gene3D" id="3.40.50.300">
    <property type="entry name" value="P-loop containing nucleotide triphosphate hydrolases"/>
    <property type="match status" value="1"/>
</dbReference>
<keyword evidence="11" id="KW-0472">Membrane</keyword>
<dbReference type="Gene3D" id="2.10.70.100">
    <property type="match status" value="1"/>
</dbReference>
<comment type="caution">
    <text evidence="21">The sequence shown here is derived from an EMBL/GenBank/DDBJ whole genome shotgun (WGS) entry which is preliminary data.</text>
</comment>
<dbReference type="Gene3D" id="3.30.200.20">
    <property type="entry name" value="Phosphorylase Kinase, domain 1"/>
    <property type="match status" value="1"/>
</dbReference>
<evidence type="ECO:0000256" key="1">
    <source>
        <dbReference type="ARBA" id="ARBA00000085"/>
    </source>
</evidence>
<dbReference type="Pfam" id="PF00069">
    <property type="entry name" value="Pkinase"/>
    <property type="match status" value="1"/>
</dbReference>
<dbReference type="PANTHER" id="PTHR43642">
    <property type="entry name" value="HYBRID SIGNAL TRANSDUCTION HISTIDINE KINASE G"/>
    <property type="match status" value="1"/>
</dbReference>
<dbReference type="EC" id="2.7.13.3" evidence="4"/>
<dbReference type="SMART" id="SM00065">
    <property type="entry name" value="GAF"/>
    <property type="match status" value="1"/>
</dbReference>
<dbReference type="InterPro" id="IPR036097">
    <property type="entry name" value="HisK_dim/P_sf"/>
</dbReference>
<dbReference type="SMART" id="SM00091">
    <property type="entry name" value="PAS"/>
    <property type="match status" value="4"/>
</dbReference>
<dbReference type="SUPFAM" id="SSF48452">
    <property type="entry name" value="TPR-like"/>
    <property type="match status" value="1"/>
</dbReference>
<dbReference type="SMART" id="SM00388">
    <property type="entry name" value="HisKA"/>
    <property type="match status" value="1"/>
</dbReference>
<dbReference type="Pfam" id="PF01590">
    <property type="entry name" value="GAF"/>
    <property type="match status" value="1"/>
</dbReference>
<evidence type="ECO:0000256" key="9">
    <source>
        <dbReference type="ARBA" id="ARBA00022840"/>
    </source>
</evidence>
<dbReference type="InterPro" id="IPR001610">
    <property type="entry name" value="PAC"/>
</dbReference>
<dbReference type="InterPro" id="IPR013655">
    <property type="entry name" value="PAS_fold_3"/>
</dbReference>
<dbReference type="SUPFAM" id="SSF47384">
    <property type="entry name" value="Homodimeric domain of signal transducing histidine kinase"/>
    <property type="match status" value="1"/>
</dbReference>
<feature type="domain" description="PAC" evidence="20">
    <location>
        <begin position="2012"/>
        <end position="2064"/>
    </location>
</feature>
<evidence type="ECO:0000256" key="4">
    <source>
        <dbReference type="ARBA" id="ARBA00012438"/>
    </source>
</evidence>
<dbReference type="PROSITE" id="PS50112">
    <property type="entry name" value="PAS"/>
    <property type="match status" value="3"/>
</dbReference>
<dbReference type="InterPro" id="IPR004358">
    <property type="entry name" value="Sig_transdc_His_kin-like_C"/>
</dbReference>
<dbReference type="InterPro" id="IPR013767">
    <property type="entry name" value="PAS_fold"/>
</dbReference>
<comment type="similarity">
    <text evidence="3">In the N-terminal section; belongs to the phytochrome family.</text>
</comment>
<dbReference type="GO" id="GO:0016020">
    <property type="term" value="C:membrane"/>
    <property type="evidence" value="ECO:0007669"/>
    <property type="project" value="UniProtKB-SubCell"/>
</dbReference>
<feature type="domain" description="PAS" evidence="19">
    <location>
        <begin position="1938"/>
        <end position="2008"/>
    </location>
</feature>
<keyword evidence="6" id="KW-0808">Transferase</keyword>
<feature type="domain" description="PAS" evidence="19">
    <location>
        <begin position="1533"/>
        <end position="1569"/>
    </location>
</feature>
<evidence type="ECO:0000313" key="21">
    <source>
        <dbReference type="EMBL" id="MBE9115517.1"/>
    </source>
</evidence>
<keyword evidence="9" id="KW-0067">ATP-binding</keyword>
<reference evidence="21" key="1">
    <citation type="submission" date="2020-10" db="EMBL/GenBank/DDBJ databases">
        <authorList>
            <person name="Castelo-Branco R."/>
            <person name="Eusebio N."/>
            <person name="Adriana R."/>
            <person name="Vieira A."/>
            <person name="Brugerolle De Fraissinette N."/>
            <person name="Rezende De Castro R."/>
            <person name="Schneider M.P."/>
            <person name="Vasconcelos V."/>
            <person name="Leao P.N."/>
        </authorList>
    </citation>
    <scope>NUCLEOTIDE SEQUENCE</scope>
    <source>
        <strain evidence="21">LEGE 07157</strain>
    </source>
</reference>
<gene>
    <name evidence="21" type="ORF">IQ249_06345</name>
</gene>
<dbReference type="InterPro" id="IPR027417">
    <property type="entry name" value="P-loop_NTPase"/>
</dbReference>
<dbReference type="CDD" id="cd14014">
    <property type="entry name" value="STKc_PknB_like"/>
    <property type="match status" value="1"/>
</dbReference>
<keyword evidence="10" id="KW-0902">Two-component regulatory system</keyword>
<organism evidence="21 22">
    <name type="scientific">Lusitaniella coriacea LEGE 07157</name>
    <dbReference type="NCBI Taxonomy" id="945747"/>
    <lineage>
        <taxon>Bacteria</taxon>
        <taxon>Bacillati</taxon>
        <taxon>Cyanobacteriota</taxon>
        <taxon>Cyanophyceae</taxon>
        <taxon>Spirulinales</taxon>
        <taxon>Lusitaniellaceae</taxon>
        <taxon>Lusitaniella</taxon>
    </lineage>
</organism>
<dbReference type="InterPro" id="IPR003018">
    <property type="entry name" value="GAF"/>
</dbReference>
<evidence type="ECO:0000256" key="5">
    <source>
        <dbReference type="ARBA" id="ARBA00022553"/>
    </source>
</evidence>
<dbReference type="InterPro" id="IPR000014">
    <property type="entry name" value="PAS"/>
</dbReference>
<dbReference type="PROSITE" id="PS50113">
    <property type="entry name" value="PAC"/>
    <property type="match status" value="5"/>
</dbReference>
<accession>A0A8J7IR45</accession>
<evidence type="ECO:0000256" key="2">
    <source>
        <dbReference type="ARBA" id="ARBA00004370"/>
    </source>
</evidence>
<dbReference type="SUPFAM" id="SSF55785">
    <property type="entry name" value="PYP-like sensor domain (PAS domain)"/>
    <property type="match status" value="5"/>
</dbReference>
<protein>
    <recommendedName>
        <fullName evidence="13">Circadian input-output histidine kinase CikA</fullName>
        <ecNumber evidence="4">2.7.13.3</ecNumber>
    </recommendedName>
</protein>
<feature type="domain" description="Response regulatory" evidence="18">
    <location>
        <begin position="2464"/>
        <end position="2584"/>
    </location>
</feature>
<dbReference type="InterPro" id="IPR003661">
    <property type="entry name" value="HisK_dim/P_dom"/>
</dbReference>
<dbReference type="InterPro" id="IPR013656">
    <property type="entry name" value="PAS_4"/>
</dbReference>
<proteinExistence type="inferred from homology"/>
<keyword evidence="8" id="KW-0418">Kinase</keyword>
<feature type="modified residue" description="4-aspartylphosphate" evidence="14">
    <location>
        <position position="2513"/>
    </location>
</feature>
<dbReference type="NCBIfam" id="TIGR00229">
    <property type="entry name" value="sensory_box"/>
    <property type="match status" value="4"/>
</dbReference>
<evidence type="ECO:0000256" key="6">
    <source>
        <dbReference type="ARBA" id="ARBA00022679"/>
    </source>
</evidence>
<dbReference type="Gene3D" id="3.30.450.40">
    <property type="match status" value="1"/>
</dbReference>
<feature type="domain" description="PAC" evidence="20">
    <location>
        <begin position="2147"/>
        <end position="2196"/>
    </location>
</feature>
<dbReference type="CDD" id="cd00082">
    <property type="entry name" value="HisKA"/>
    <property type="match status" value="1"/>
</dbReference>
<dbReference type="InterPro" id="IPR005467">
    <property type="entry name" value="His_kinase_dom"/>
</dbReference>
<dbReference type="SMART" id="SM00448">
    <property type="entry name" value="REC"/>
    <property type="match status" value="1"/>
</dbReference>
<dbReference type="InterPro" id="IPR035965">
    <property type="entry name" value="PAS-like_dom_sf"/>
</dbReference>
<feature type="domain" description="PAS" evidence="19">
    <location>
        <begin position="1683"/>
        <end position="1753"/>
    </location>
</feature>
<dbReference type="Pfam" id="PF02518">
    <property type="entry name" value="HATPase_c"/>
    <property type="match status" value="1"/>
</dbReference>
<dbReference type="Gene3D" id="1.10.287.130">
    <property type="match status" value="1"/>
</dbReference>
<evidence type="ECO:0000256" key="12">
    <source>
        <dbReference type="ARBA" id="ARBA00023306"/>
    </source>
</evidence>
<dbReference type="PROSITE" id="PS50011">
    <property type="entry name" value="PROTEIN_KINASE_DOM"/>
    <property type="match status" value="1"/>
</dbReference>
<dbReference type="Gene3D" id="1.10.510.10">
    <property type="entry name" value="Transferase(Phosphotransferase) domain 1"/>
    <property type="match status" value="1"/>
</dbReference>
<dbReference type="Gene3D" id="3.30.565.10">
    <property type="entry name" value="Histidine kinase-like ATPase, C-terminal domain"/>
    <property type="match status" value="1"/>
</dbReference>
<dbReference type="InterPro" id="IPR011009">
    <property type="entry name" value="Kinase-like_dom_sf"/>
</dbReference>
<keyword evidence="22" id="KW-1185">Reference proteome</keyword>
<dbReference type="InterPro" id="IPR011990">
    <property type="entry name" value="TPR-like_helical_dom_sf"/>
</dbReference>
<dbReference type="FunFam" id="3.30.565.10:FF:000010">
    <property type="entry name" value="Sensor histidine kinase RcsC"/>
    <property type="match status" value="1"/>
</dbReference>
<dbReference type="SUPFAM" id="SSF52540">
    <property type="entry name" value="P-loop containing nucleoside triphosphate hydrolases"/>
    <property type="match status" value="1"/>
</dbReference>
<dbReference type="InterPro" id="IPR011006">
    <property type="entry name" value="CheY-like_superfamily"/>
</dbReference>
<evidence type="ECO:0000256" key="14">
    <source>
        <dbReference type="PROSITE-ProRule" id="PRU00169"/>
    </source>
</evidence>
<dbReference type="Gene3D" id="3.30.450.20">
    <property type="entry name" value="PAS domain"/>
    <property type="match status" value="5"/>
</dbReference>
<dbReference type="SMART" id="SM00086">
    <property type="entry name" value="PAC"/>
    <property type="match status" value="4"/>
</dbReference>
<dbReference type="Proteomes" id="UP000654482">
    <property type="component" value="Unassembled WGS sequence"/>
</dbReference>
<dbReference type="Pfam" id="PF08448">
    <property type="entry name" value="PAS_4"/>
    <property type="match status" value="1"/>
</dbReference>
<dbReference type="PRINTS" id="PR00344">
    <property type="entry name" value="BCTRLSENSOR"/>
</dbReference>
<name>A0A8J7IR45_9CYAN</name>
<dbReference type="SMART" id="SM00387">
    <property type="entry name" value="HATPase_c"/>
    <property type="match status" value="1"/>
</dbReference>
<dbReference type="FunFam" id="1.10.287.130:FF:000038">
    <property type="entry name" value="Sensory transduction histidine kinase"/>
    <property type="match status" value="1"/>
</dbReference>
<evidence type="ECO:0000256" key="13">
    <source>
        <dbReference type="ARBA" id="ARBA00074306"/>
    </source>
</evidence>
<dbReference type="InterPro" id="IPR000700">
    <property type="entry name" value="PAS-assoc_C"/>
</dbReference>
<dbReference type="CDD" id="cd00130">
    <property type="entry name" value="PAS"/>
    <property type="match status" value="4"/>
</dbReference>
<dbReference type="SUPFAM" id="SSF55781">
    <property type="entry name" value="GAF domain-like"/>
    <property type="match status" value="1"/>
</dbReference>
<dbReference type="SUPFAM" id="SSF56112">
    <property type="entry name" value="Protein kinase-like (PK-like)"/>
    <property type="match status" value="1"/>
</dbReference>
<dbReference type="SUPFAM" id="SSF52172">
    <property type="entry name" value="CheY-like"/>
    <property type="match status" value="1"/>
</dbReference>